<feature type="compositionally biased region" description="Polar residues" evidence="1">
    <location>
        <begin position="61"/>
        <end position="78"/>
    </location>
</feature>
<dbReference type="EMBL" id="JAHLQT010037514">
    <property type="protein sequence ID" value="KAG7157439.1"/>
    <property type="molecule type" value="Genomic_DNA"/>
</dbReference>
<evidence type="ECO:0000313" key="3">
    <source>
        <dbReference type="Proteomes" id="UP000747542"/>
    </source>
</evidence>
<evidence type="ECO:0000256" key="1">
    <source>
        <dbReference type="SAM" id="MobiDB-lite"/>
    </source>
</evidence>
<sequence>MTQKSEMWHLQPKSQDRKCIKNTRKEPPRQPSAQIGKKHHAWSTSCPERRDRMKVAMAKIQPQNTTEAPQSTFLPCTSPTRLQDKIEDTGTKSVHGGNHDKSVDSTMAAPELYSSKSTEHSSIGLEHHIAWHTASPSGDRPPEYTPACQSTSGIHRRTNKTDDRHYRTDFLYNNKETR</sequence>
<dbReference type="Proteomes" id="UP000747542">
    <property type="component" value="Unassembled WGS sequence"/>
</dbReference>
<feature type="region of interest" description="Disordered" evidence="1">
    <location>
        <begin position="1"/>
        <end position="47"/>
    </location>
</feature>
<protein>
    <submittedName>
        <fullName evidence="2">Uncharacterized protein</fullName>
    </submittedName>
</protein>
<proteinExistence type="predicted"/>
<feature type="compositionally biased region" description="Basic and acidic residues" evidence="1">
    <location>
        <begin position="159"/>
        <end position="168"/>
    </location>
</feature>
<gene>
    <name evidence="2" type="ORF">Hamer_G005874</name>
</gene>
<evidence type="ECO:0000313" key="2">
    <source>
        <dbReference type="EMBL" id="KAG7157439.1"/>
    </source>
</evidence>
<comment type="caution">
    <text evidence="2">The sequence shown here is derived from an EMBL/GenBank/DDBJ whole genome shotgun (WGS) entry which is preliminary data.</text>
</comment>
<name>A0A8J5JK87_HOMAM</name>
<keyword evidence="3" id="KW-1185">Reference proteome</keyword>
<feature type="region of interest" description="Disordered" evidence="1">
    <location>
        <begin position="59"/>
        <end position="78"/>
    </location>
</feature>
<feature type="compositionally biased region" description="Basic and acidic residues" evidence="1">
    <location>
        <begin position="14"/>
        <end position="28"/>
    </location>
</feature>
<organism evidence="2 3">
    <name type="scientific">Homarus americanus</name>
    <name type="common">American lobster</name>
    <dbReference type="NCBI Taxonomy" id="6706"/>
    <lineage>
        <taxon>Eukaryota</taxon>
        <taxon>Metazoa</taxon>
        <taxon>Ecdysozoa</taxon>
        <taxon>Arthropoda</taxon>
        <taxon>Crustacea</taxon>
        <taxon>Multicrustacea</taxon>
        <taxon>Malacostraca</taxon>
        <taxon>Eumalacostraca</taxon>
        <taxon>Eucarida</taxon>
        <taxon>Decapoda</taxon>
        <taxon>Pleocyemata</taxon>
        <taxon>Astacidea</taxon>
        <taxon>Nephropoidea</taxon>
        <taxon>Nephropidae</taxon>
        <taxon>Homarus</taxon>
    </lineage>
</organism>
<dbReference type="AlphaFoldDB" id="A0A8J5JK87"/>
<reference evidence="2" key="1">
    <citation type="journal article" date="2021" name="Sci. Adv.">
        <title>The American lobster genome reveals insights on longevity, neural, and immune adaptations.</title>
        <authorList>
            <person name="Polinski J.M."/>
            <person name="Zimin A.V."/>
            <person name="Clark K.F."/>
            <person name="Kohn A.B."/>
            <person name="Sadowski N."/>
            <person name="Timp W."/>
            <person name="Ptitsyn A."/>
            <person name="Khanna P."/>
            <person name="Romanova D.Y."/>
            <person name="Williams P."/>
            <person name="Greenwood S.J."/>
            <person name="Moroz L.L."/>
            <person name="Walt D.R."/>
            <person name="Bodnar A.G."/>
        </authorList>
    </citation>
    <scope>NUCLEOTIDE SEQUENCE</scope>
    <source>
        <strain evidence="2">GMGI-L3</strain>
    </source>
</reference>
<feature type="region of interest" description="Disordered" evidence="1">
    <location>
        <begin position="132"/>
        <end position="178"/>
    </location>
</feature>
<accession>A0A8J5JK87</accession>